<dbReference type="AlphaFoldDB" id="A0A2Z3HWA7"/>
<gene>
    <name evidence="1" type="ORF">HYN04_04535</name>
</gene>
<proteinExistence type="predicted"/>
<evidence type="ECO:0000313" key="1">
    <source>
        <dbReference type="EMBL" id="AWM77089.1"/>
    </source>
</evidence>
<dbReference type="Proteomes" id="UP000247763">
    <property type="component" value="Chromosome"/>
</dbReference>
<dbReference type="InterPro" id="IPR021335">
    <property type="entry name" value="DUF2948"/>
</dbReference>
<dbReference type="RefSeq" id="WP_110449658.1">
    <property type="nucleotide sequence ID" value="NZ_CP029479.1"/>
</dbReference>
<dbReference type="OrthoDB" id="9806367at2"/>
<protein>
    <submittedName>
        <fullName evidence="1">DUF2948 domain-containing protein</fullName>
    </submittedName>
</protein>
<dbReference type="KEGG" id="phb:HYN04_04535"/>
<name>A0A2Z3HWA7_9CAUL</name>
<sequence>MAKQPPKAKALKLLAQDAEDLEVVAAALQDAVLKIGDITWEAKARRLTLQVNRYRWGAEEPERVRAAIQVGSVLGVQARRLRRGASEAVVEMLTLAFEPGEAPGGRLVFRFAGDADLAAEVECIDLVLADISDPWAAKSEPRHED</sequence>
<accession>A0A2Z3HWA7</accession>
<reference evidence="2" key="1">
    <citation type="submission" date="2018-05" db="EMBL/GenBank/DDBJ databases">
        <title>Genome sequencing of Phenylobacterium sp. HYN0004.</title>
        <authorList>
            <person name="Yi H."/>
            <person name="Baek C."/>
        </authorList>
    </citation>
    <scope>NUCLEOTIDE SEQUENCE [LARGE SCALE GENOMIC DNA]</scope>
    <source>
        <strain evidence="2">HYN0004</strain>
    </source>
</reference>
<keyword evidence="2" id="KW-1185">Reference proteome</keyword>
<dbReference type="Pfam" id="PF11164">
    <property type="entry name" value="DUF2948"/>
    <property type="match status" value="1"/>
</dbReference>
<dbReference type="EMBL" id="CP029479">
    <property type="protein sequence ID" value="AWM77089.1"/>
    <property type="molecule type" value="Genomic_DNA"/>
</dbReference>
<evidence type="ECO:0000313" key="2">
    <source>
        <dbReference type="Proteomes" id="UP000247763"/>
    </source>
</evidence>
<organism evidence="1 2">
    <name type="scientific">Phenylobacterium parvum</name>
    <dbReference type="NCBI Taxonomy" id="2201350"/>
    <lineage>
        <taxon>Bacteria</taxon>
        <taxon>Pseudomonadati</taxon>
        <taxon>Pseudomonadota</taxon>
        <taxon>Alphaproteobacteria</taxon>
        <taxon>Caulobacterales</taxon>
        <taxon>Caulobacteraceae</taxon>
        <taxon>Phenylobacterium</taxon>
    </lineage>
</organism>